<evidence type="ECO:0000256" key="6">
    <source>
        <dbReference type="PROSITE-ProRule" id="PRU00192"/>
    </source>
</evidence>
<comment type="subcellular location">
    <subcellularLocation>
        <location evidence="1">Cytoplasm</location>
        <location evidence="1">Cytoskeleton</location>
    </subcellularLocation>
</comment>
<feature type="compositionally biased region" description="Basic and acidic residues" evidence="8">
    <location>
        <begin position="472"/>
        <end position="481"/>
    </location>
</feature>
<evidence type="ECO:0000313" key="12">
    <source>
        <dbReference type="Proteomes" id="UP000030669"/>
    </source>
</evidence>
<name>S7RQT7_GLOTA</name>
<dbReference type="InterPro" id="IPR027267">
    <property type="entry name" value="AH/BAR_dom_sf"/>
</dbReference>
<protein>
    <recommendedName>
        <fullName evidence="13">SH3 domain-containing protein</fullName>
    </recommendedName>
</protein>
<evidence type="ECO:0000256" key="3">
    <source>
        <dbReference type="ARBA" id="ARBA00022490"/>
    </source>
</evidence>
<dbReference type="OMA" id="TDSAVMD"/>
<dbReference type="Gene3D" id="2.30.30.40">
    <property type="entry name" value="SH3 Domains"/>
    <property type="match status" value="1"/>
</dbReference>
<feature type="compositionally biased region" description="Low complexity" evidence="8">
    <location>
        <begin position="367"/>
        <end position="378"/>
    </location>
</feature>
<dbReference type="GO" id="GO:0009898">
    <property type="term" value="C:cytoplasmic side of plasma membrane"/>
    <property type="evidence" value="ECO:0007669"/>
    <property type="project" value="TreeGrafter"/>
</dbReference>
<feature type="region of interest" description="Disordered" evidence="8">
    <location>
        <begin position="1"/>
        <end position="24"/>
    </location>
</feature>
<dbReference type="SUPFAM" id="SSF103657">
    <property type="entry name" value="BAR/IMD domain-like"/>
    <property type="match status" value="1"/>
</dbReference>
<feature type="region of interest" description="Disordered" evidence="8">
    <location>
        <begin position="287"/>
        <end position="408"/>
    </location>
</feature>
<dbReference type="GO" id="GO:0030036">
    <property type="term" value="P:actin cytoskeleton organization"/>
    <property type="evidence" value="ECO:0007669"/>
    <property type="project" value="UniProtKB-ARBA"/>
</dbReference>
<evidence type="ECO:0000256" key="2">
    <source>
        <dbReference type="ARBA" id="ARBA00022443"/>
    </source>
</evidence>
<feature type="compositionally biased region" description="Polar residues" evidence="8">
    <location>
        <begin position="720"/>
        <end position="734"/>
    </location>
</feature>
<keyword evidence="3" id="KW-0963">Cytoplasm</keyword>
<dbReference type="InterPro" id="IPR031160">
    <property type="entry name" value="F_BAR_dom"/>
</dbReference>
<dbReference type="GeneID" id="19304102"/>
<evidence type="ECO:0000256" key="8">
    <source>
        <dbReference type="SAM" id="MobiDB-lite"/>
    </source>
</evidence>
<dbReference type="AlphaFoldDB" id="S7RQT7"/>
<dbReference type="SMART" id="SM00326">
    <property type="entry name" value="SH3"/>
    <property type="match status" value="1"/>
</dbReference>
<evidence type="ECO:0008006" key="13">
    <source>
        <dbReference type="Google" id="ProtNLM"/>
    </source>
</evidence>
<dbReference type="Gene3D" id="1.20.1270.60">
    <property type="entry name" value="Arfaptin homology (AH) domain/BAR domain"/>
    <property type="match status" value="1"/>
</dbReference>
<dbReference type="RefSeq" id="XP_007866420.1">
    <property type="nucleotide sequence ID" value="XM_007868229.1"/>
</dbReference>
<dbReference type="SUPFAM" id="SSF50044">
    <property type="entry name" value="SH3-domain"/>
    <property type="match status" value="1"/>
</dbReference>
<accession>S7RQT7</accession>
<dbReference type="CDD" id="cd00174">
    <property type="entry name" value="SH3"/>
    <property type="match status" value="1"/>
</dbReference>
<evidence type="ECO:0000313" key="11">
    <source>
        <dbReference type="EMBL" id="EPQ55274.1"/>
    </source>
</evidence>
<feature type="compositionally biased region" description="Pro residues" evidence="8">
    <location>
        <begin position="743"/>
        <end position="762"/>
    </location>
</feature>
<dbReference type="STRING" id="670483.S7RQT7"/>
<feature type="region of interest" description="Disordered" evidence="8">
    <location>
        <begin position="824"/>
        <end position="850"/>
    </location>
</feature>
<dbReference type="EMBL" id="KB469302">
    <property type="protein sequence ID" value="EPQ55274.1"/>
    <property type="molecule type" value="Genomic_DNA"/>
</dbReference>
<feature type="region of interest" description="Disordered" evidence="8">
    <location>
        <begin position="783"/>
        <end position="803"/>
    </location>
</feature>
<evidence type="ECO:0000256" key="1">
    <source>
        <dbReference type="ARBA" id="ARBA00004245"/>
    </source>
</evidence>
<dbReference type="PROSITE" id="PS50002">
    <property type="entry name" value="SH3"/>
    <property type="match status" value="1"/>
</dbReference>
<dbReference type="Pfam" id="PF00611">
    <property type="entry name" value="FCH"/>
    <property type="match status" value="1"/>
</dbReference>
<dbReference type="PANTHER" id="PTHR23065:SF7">
    <property type="entry name" value="NOSTRIN, ISOFORM H"/>
    <property type="match status" value="1"/>
</dbReference>
<dbReference type="InterPro" id="IPR001452">
    <property type="entry name" value="SH3_domain"/>
</dbReference>
<dbReference type="GO" id="GO:0005543">
    <property type="term" value="F:phospholipid binding"/>
    <property type="evidence" value="ECO:0007669"/>
    <property type="project" value="TreeGrafter"/>
</dbReference>
<dbReference type="SMART" id="SM00055">
    <property type="entry name" value="FCH"/>
    <property type="match status" value="1"/>
</dbReference>
<feature type="region of interest" description="Disordered" evidence="8">
    <location>
        <begin position="422"/>
        <end position="771"/>
    </location>
</feature>
<dbReference type="Pfam" id="PF00018">
    <property type="entry name" value="SH3_1"/>
    <property type="match status" value="1"/>
</dbReference>
<keyword evidence="12" id="KW-1185">Reference proteome</keyword>
<dbReference type="HOGENOM" id="CLU_004415_0_0_1"/>
<evidence type="ECO:0000256" key="5">
    <source>
        <dbReference type="ARBA" id="ARBA00023212"/>
    </source>
</evidence>
<feature type="compositionally biased region" description="Low complexity" evidence="8">
    <location>
        <begin position="701"/>
        <end position="719"/>
    </location>
</feature>
<keyword evidence="4" id="KW-0597">Phosphoprotein</keyword>
<dbReference type="eggNOG" id="KOG2398">
    <property type="taxonomic scope" value="Eukaryota"/>
</dbReference>
<feature type="compositionally biased region" description="Pro residues" evidence="8">
    <location>
        <begin position="833"/>
        <end position="848"/>
    </location>
</feature>
<feature type="compositionally biased region" description="Low complexity" evidence="8">
    <location>
        <begin position="422"/>
        <end position="438"/>
    </location>
</feature>
<dbReference type="FunFam" id="2.30.30.40:FF:000312">
    <property type="entry name" value="Related to Cell division control protein 15"/>
    <property type="match status" value="1"/>
</dbReference>
<evidence type="ECO:0000256" key="7">
    <source>
        <dbReference type="PROSITE-ProRule" id="PRU01077"/>
    </source>
</evidence>
<dbReference type="PANTHER" id="PTHR23065">
    <property type="entry name" value="PROLINE-SERINE-THREONINE PHOSPHATASE INTERACTING PROTEIN 1"/>
    <property type="match status" value="1"/>
</dbReference>
<feature type="compositionally biased region" description="Basic and acidic residues" evidence="8">
    <location>
        <begin position="689"/>
        <end position="699"/>
    </location>
</feature>
<feature type="compositionally biased region" description="Polar residues" evidence="8">
    <location>
        <begin position="488"/>
        <end position="500"/>
    </location>
</feature>
<dbReference type="KEGG" id="gtr:GLOTRDRAFT_138871"/>
<keyword evidence="5" id="KW-0206">Cytoskeleton</keyword>
<dbReference type="Proteomes" id="UP000030669">
    <property type="component" value="Unassembled WGS sequence"/>
</dbReference>
<evidence type="ECO:0000259" key="9">
    <source>
        <dbReference type="PROSITE" id="PS50002"/>
    </source>
</evidence>
<dbReference type="InterPro" id="IPR036028">
    <property type="entry name" value="SH3-like_dom_sf"/>
</dbReference>
<reference evidence="11 12" key="1">
    <citation type="journal article" date="2012" name="Science">
        <title>The Paleozoic origin of enzymatic lignin decomposition reconstructed from 31 fungal genomes.</title>
        <authorList>
            <person name="Floudas D."/>
            <person name="Binder M."/>
            <person name="Riley R."/>
            <person name="Barry K."/>
            <person name="Blanchette R.A."/>
            <person name="Henrissat B."/>
            <person name="Martinez A.T."/>
            <person name="Otillar R."/>
            <person name="Spatafora J.W."/>
            <person name="Yadav J.S."/>
            <person name="Aerts A."/>
            <person name="Benoit I."/>
            <person name="Boyd A."/>
            <person name="Carlson A."/>
            <person name="Copeland A."/>
            <person name="Coutinho P.M."/>
            <person name="de Vries R.P."/>
            <person name="Ferreira P."/>
            <person name="Findley K."/>
            <person name="Foster B."/>
            <person name="Gaskell J."/>
            <person name="Glotzer D."/>
            <person name="Gorecki P."/>
            <person name="Heitman J."/>
            <person name="Hesse C."/>
            <person name="Hori C."/>
            <person name="Igarashi K."/>
            <person name="Jurgens J.A."/>
            <person name="Kallen N."/>
            <person name="Kersten P."/>
            <person name="Kohler A."/>
            <person name="Kuees U."/>
            <person name="Kumar T.K.A."/>
            <person name="Kuo A."/>
            <person name="LaButti K."/>
            <person name="Larrondo L.F."/>
            <person name="Lindquist E."/>
            <person name="Ling A."/>
            <person name="Lombard V."/>
            <person name="Lucas S."/>
            <person name="Lundell T."/>
            <person name="Martin R."/>
            <person name="McLaughlin D.J."/>
            <person name="Morgenstern I."/>
            <person name="Morin E."/>
            <person name="Murat C."/>
            <person name="Nagy L.G."/>
            <person name="Nolan M."/>
            <person name="Ohm R.A."/>
            <person name="Patyshakuliyeva A."/>
            <person name="Rokas A."/>
            <person name="Ruiz-Duenas F.J."/>
            <person name="Sabat G."/>
            <person name="Salamov A."/>
            <person name="Samejima M."/>
            <person name="Schmutz J."/>
            <person name="Slot J.C."/>
            <person name="St John F."/>
            <person name="Stenlid J."/>
            <person name="Sun H."/>
            <person name="Sun S."/>
            <person name="Syed K."/>
            <person name="Tsang A."/>
            <person name="Wiebenga A."/>
            <person name="Young D."/>
            <person name="Pisabarro A."/>
            <person name="Eastwood D.C."/>
            <person name="Martin F."/>
            <person name="Cullen D."/>
            <person name="Grigoriev I.V."/>
            <person name="Hibbett D.S."/>
        </authorList>
    </citation>
    <scope>NUCLEOTIDE SEQUENCE [LARGE SCALE GENOMIC DNA]</scope>
    <source>
        <strain evidence="11 12">ATCC 11539</strain>
    </source>
</reference>
<dbReference type="PROSITE" id="PS51741">
    <property type="entry name" value="F_BAR"/>
    <property type="match status" value="1"/>
</dbReference>
<dbReference type="GO" id="GO:0120104">
    <property type="term" value="C:mitotic actomyosin contractile ring, proximal layer"/>
    <property type="evidence" value="ECO:0007669"/>
    <property type="project" value="TreeGrafter"/>
</dbReference>
<proteinExistence type="predicted"/>
<feature type="compositionally biased region" description="Polar residues" evidence="8">
    <location>
        <begin position="641"/>
        <end position="672"/>
    </location>
</feature>
<dbReference type="CDD" id="cd07651">
    <property type="entry name" value="F-BAR_PombeCdc15_like"/>
    <property type="match status" value="1"/>
</dbReference>
<feature type="domain" description="SH3" evidence="9">
    <location>
        <begin position="857"/>
        <end position="920"/>
    </location>
</feature>
<dbReference type="FunFam" id="1.20.1270.60:FF:000045">
    <property type="entry name" value="Cell division control protein"/>
    <property type="match status" value="1"/>
</dbReference>
<dbReference type="InterPro" id="IPR001060">
    <property type="entry name" value="FCH_dom"/>
</dbReference>
<feature type="compositionally biased region" description="Polar residues" evidence="8">
    <location>
        <begin position="1"/>
        <end position="12"/>
    </location>
</feature>
<evidence type="ECO:0000256" key="4">
    <source>
        <dbReference type="ARBA" id="ARBA00022553"/>
    </source>
</evidence>
<feature type="domain" description="F-BAR" evidence="10">
    <location>
        <begin position="28"/>
        <end position="281"/>
    </location>
</feature>
<evidence type="ECO:0000259" key="10">
    <source>
        <dbReference type="PROSITE" id="PS51741"/>
    </source>
</evidence>
<gene>
    <name evidence="11" type="ORF">GLOTRDRAFT_138871</name>
</gene>
<keyword evidence="7" id="KW-0175">Coiled coil</keyword>
<feature type="compositionally biased region" description="Low complexity" evidence="8">
    <location>
        <begin position="582"/>
        <end position="592"/>
    </location>
</feature>
<keyword evidence="2 6" id="KW-0728">SH3 domain</keyword>
<sequence>MAARRQASTTSLAKYARANSPDLSQRSTDFCNAFWGPGDGGVDVLFARMRGAARTMEELRNFWKERAAIEEDYAKRMAKLAKLPLGRDEIGELRNSLDTLRLETDKQAGFHLQLAQQVRNDLETQTATFCARQAHHRKTFQSAIEKSFKVKQVQEQHVNKAREKYEADCMRINGYTAQSTLVQGKDLEKIHQKLERVQQTVQANERDFANFARALQETARQWELDWKAFCDSCQDMEEERMDFMKDNMWAYANAVSTVCVHDDESCEKIRLSLEQFETEKDMENFVRDYGTGSSIPEPPPFINYTDPDAVMNSSSRPVSHPARFTRSTQRRAGQQQAPPPQPEDDEPPVNTAGRGAGGGRADTNGVSRSQTQSRASTRGDGASVRRADTTSFRPANEPHAEPIDPTSKTMIKIGENAYEVDPAQDPQQQGQGSRRQIQNGAPKPGVGDDSDPLARAMAELKTQAGTVRRMPTRKDTSESRHGQAVGPGSSSSNVNLTAPQSSSNVNGGGSSRDNRWRNSAEMVVGSYPLGASPSRSTSPHPPTAAFMNPNRPPSTVGDSGLPVEDVLKDYQQSFPGERKSLSRQNSRRSSVSQNMTDQGQRIGRPVSREGHAGIGAHGRSPSPGLPISRSASPALAHVNDSRNSLTSPPSQVGRAGSTSSSNRGPQRATSPNPVGIALDPSGRVAMDSMADRYAAEQQRRQQPMHQSSLPPQQPPQQNSIRRTSTYVSPTNVPNGQHHLGYGIPPPPTGPPPPVNYQPPPHVHPSYGHPQQVYQPPPPQLYQPQPHMGYGNTPADIQRGASVSYGAPPSHLQQPAGYGEYGYRAPSPAARTPSPQPPSQMVPNGPPPTNQYTEEGKPVLFYVKALFDYQATIEEEFDFQAGDVIAVTATPEDGWWSGELLDEARRQPGRHIFPSNFVCLF</sequence>
<dbReference type="OrthoDB" id="19092at2759"/>
<organism evidence="11 12">
    <name type="scientific">Gloeophyllum trabeum (strain ATCC 11539 / FP-39264 / Madison 617)</name>
    <name type="common">Brown rot fungus</name>
    <dbReference type="NCBI Taxonomy" id="670483"/>
    <lineage>
        <taxon>Eukaryota</taxon>
        <taxon>Fungi</taxon>
        <taxon>Dikarya</taxon>
        <taxon>Basidiomycota</taxon>
        <taxon>Agaricomycotina</taxon>
        <taxon>Agaricomycetes</taxon>
        <taxon>Gloeophyllales</taxon>
        <taxon>Gloeophyllaceae</taxon>
        <taxon>Gloeophyllum</taxon>
    </lineage>
</organism>